<organismHost>
    <name type="scientific">Twortvirus twort</name>
    <dbReference type="NCBI Taxonomy" id="55510"/>
</organismHost>
<dbReference type="Proteomes" id="UP000503318">
    <property type="component" value="Segment"/>
</dbReference>
<accession>A0A6H0X559</accession>
<protein>
    <submittedName>
        <fullName evidence="2">Membrane protein</fullName>
    </submittedName>
</protein>
<dbReference type="KEGG" id="vg:5130310"/>
<keyword evidence="1" id="KW-0812">Transmembrane</keyword>
<feature type="transmembrane region" description="Helical" evidence="1">
    <location>
        <begin position="110"/>
        <end position="130"/>
    </location>
</feature>
<dbReference type="RefSeq" id="YP_238701.1">
    <property type="nucleotide sequence ID" value="NC_007021.1"/>
</dbReference>
<gene>
    <name evidence="2" type="ORF">TwortDSMZ_056</name>
</gene>
<evidence type="ECO:0000313" key="2">
    <source>
        <dbReference type="EMBL" id="QIW89061.1"/>
    </source>
</evidence>
<keyword evidence="1" id="KW-1133">Transmembrane helix</keyword>
<dbReference type="Gene3D" id="1.20.1280.290">
    <property type="match status" value="2"/>
</dbReference>
<keyword evidence="1" id="KW-0472">Membrane</keyword>
<evidence type="ECO:0000256" key="1">
    <source>
        <dbReference type="SAM" id="Phobius"/>
    </source>
</evidence>
<feature type="transmembrane region" description="Helical" evidence="1">
    <location>
        <begin position="61"/>
        <end position="81"/>
    </location>
</feature>
<proteinExistence type="predicted"/>
<feature type="transmembrane region" description="Helical" evidence="1">
    <location>
        <begin position="6"/>
        <end position="26"/>
    </location>
</feature>
<dbReference type="EMBL" id="MT151386">
    <property type="protein sequence ID" value="QIW89061.1"/>
    <property type="molecule type" value="Genomic_DNA"/>
</dbReference>
<feature type="transmembrane region" description="Helical" evidence="1">
    <location>
        <begin position="88"/>
        <end position="104"/>
    </location>
</feature>
<reference evidence="2 3" key="1">
    <citation type="submission" date="2020-03" db="EMBL/GenBank/DDBJ databases">
        <title>Variable regions in the genome of staphylococcal bacteriophage Twort.</title>
        <authorList>
            <person name="Glowacka-Rutkowska A."/>
            <person name="Gawor J."/>
            <person name="Lobocka M."/>
        </authorList>
    </citation>
    <scope>NUCLEOTIDE SEQUENCE [LARGE SCALE GENOMIC DNA]</scope>
</reference>
<organism evidence="2 3">
    <name type="scientific">Staphylococcus phage Twort (strain DSM 17442 / HER 48)</name>
    <name type="common">Bacteriophage Twort</name>
    <dbReference type="NCBI Taxonomy" id="2908167"/>
    <lineage>
        <taxon>Viruses</taxon>
        <taxon>Duplodnaviria</taxon>
        <taxon>Heunggongvirae</taxon>
        <taxon>Uroviricota</taxon>
        <taxon>Caudoviricetes</taxon>
        <taxon>Herelleviridae</taxon>
        <taxon>Twortvirinae</taxon>
        <taxon>Twortvirus</taxon>
        <taxon>Twortvirus twort</taxon>
    </lineage>
</organism>
<feature type="transmembrane region" description="Helical" evidence="1">
    <location>
        <begin position="166"/>
        <end position="185"/>
    </location>
</feature>
<feature type="transmembrane region" description="Helical" evidence="1">
    <location>
        <begin position="142"/>
        <end position="160"/>
    </location>
</feature>
<feature type="transmembrane region" description="Helical" evidence="1">
    <location>
        <begin position="38"/>
        <end position="55"/>
    </location>
</feature>
<sequence length="205" mass="23428">MDIALFFSTMYAILITIGYIPGLKSLVKDRNVDGVSRWFWYLIITTVGISFYNLLHTESTNFQIISVGINLLLGIVCLLVVVFRKKDLFIFVFIVILSLFLFTFGSKVEVTQTVATLSIILAYISQIIQFYKTKQSDGTNKWLYLIIGFAIGLLSVSMVLTNTTPHIVITELVNMLLILICYFQADFYEKRGRNRGFNKGFKKGW</sequence>
<name>A0A6H0X559_BPTWO</name>
<evidence type="ECO:0000313" key="3">
    <source>
        <dbReference type="Proteomes" id="UP000503318"/>
    </source>
</evidence>
<dbReference type="OrthoDB" id="11658at10239"/>